<sequence length="220" mass="25626">MKKLLITLILILSANTVSAYDYPPFIRDGIKPEDTVSYSPKDHKWTRQAQSDDITFTKYMTKGSGGYSEYEYQNKQYEAGKDGSTYEFLHNGNLISYNSHQLKFYKLDYINDKIEATELSAQEVKNLFPNLEIVMISSFKNNKITLYKPWLEQKTFMLLNDTNTDFYKYQFENLGGYELIRGVFEVSKYQILPETFIFSHFGSKDKLTPPLKITVKNGKN</sequence>
<dbReference type="AlphaFoldDB" id="A0A9D1SRT7"/>
<evidence type="ECO:0000313" key="3">
    <source>
        <dbReference type="Proteomes" id="UP000886748"/>
    </source>
</evidence>
<dbReference type="Proteomes" id="UP000886748">
    <property type="component" value="Unassembled WGS sequence"/>
</dbReference>
<organism evidence="2 3">
    <name type="scientific">Candidatus Limenecus avicola</name>
    <dbReference type="NCBI Taxonomy" id="2840847"/>
    <lineage>
        <taxon>Bacteria</taxon>
        <taxon>Bacillati</taxon>
        <taxon>Bacillota</taxon>
        <taxon>Clostridia</taxon>
        <taxon>Eubacteriales</taxon>
        <taxon>Clostridiaceae</taxon>
        <taxon>Clostridiaceae incertae sedis</taxon>
        <taxon>Candidatus Limenecus</taxon>
    </lineage>
</organism>
<proteinExistence type="predicted"/>
<accession>A0A9D1SRT7</accession>
<protein>
    <submittedName>
        <fullName evidence="2">Uncharacterized protein</fullName>
    </submittedName>
</protein>
<comment type="caution">
    <text evidence="2">The sequence shown here is derived from an EMBL/GenBank/DDBJ whole genome shotgun (WGS) entry which is preliminary data.</text>
</comment>
<name>A0A9D1SRT7_9CLOT</name>
<evidence type="ECO:0000313" key="2">
    <source>
        <dbReference type="EMBL" id="HIU92412.1"/>
    </source>
</evidence>
<keyword evidence="1" id="KW-0732">Signal</keyword>
<dbReference type="EMBL" id="DVOD01000033">
    <property type="protein sequence ID" value="HIU92412.1"/>
    <property type="molecule type" value="Genomic_DNA"/>
</dbReference>
<gene>
    <name evidence="2" type="ORF">IAD26_04685</name>
</gene>
<feature type="chain" id="PRO_5039499171" evidence="1">
    <location>
        <begin position="20"/>
        <end position="220"/>
    </location>
</feature>
<feature type="signal peptide" evidence="1">
    <location>
        <begin position="1"/>
        <end position="19"/>
    </location>
</feature>
<evidence type="ECO:0000256" key="1">
    <source>
        <dbReference type="SAM" id="SignalP"/>
    </source>
</evidence>
<reference evidence="2" key="1">
    <citation type="submission" date="2020-10" db="EMBL/GenBank/DDBJ databases">
        <authorList>
            <person name="Gilroy R."/>
        </authorList>
    </citation>
    <scope>NUCLEOTIDE SEQUENCE</scope>
    <source>
        <strain evidence="2">CHK154-7741</strain>
    </source>
</reference>
<reference evidence="2" key="2">
    <citation type="journal article" date="2021" name="PeerJ">
        <title>Extensive microbial diversity within the chicken gut microbiome revealed by metagenomics and culture.</title>
        <authorList>
            <person name="Gilroy R."/>
            <person name="Ravi A."/>
            <person name="Getino M."/>
            <person name="Pursley I."/>
            <person name="Horton D.L."/>
            <person name="Alikhan N.F."/>
            <person name="Baker D."/>
            <person name="Gharbi K."/>
            <person name="Hall N."/>
            <person name="Watson M."/>
            <person name="Adriaenssens E.M."/>
            <person name="Foster-Nyarko E."/>
            <person name="Jarju S."/>
            <person name="Secka A."/>
            <person name="Antonio M."/>
            <person name="Oren A."/>
            <person name="Chaudhuri R.R."/>
            <person name="La Ragione R."/>
            <person name="Hildebrand F."/>
            <person name="Pallen M.J."/>
        </authorList>
    </citation>
    <scope>NUCLEOTIDE SEQUENCE</scope>
    <source>
        <strain evidence="2">CHK154-7741</strain>
    </source>
</reference>